<name>A0A8J6HCU0_TENMO</name>
<dbReference type="Pfam" id="PF21787">
    <property type="entry name" value="TNP-like_RNaseH_N"/>
    <property type="match status" value="1"/>
</dbReference>
<dbReference type="Pfam" id="PF13837">
    <property type="entry name" value="Myb_DNA-bind_4"/>
    <property type="match status" value="1"/>
</dbReference>
<dbReference type="InterPro" id="IPR005135">
    <property type="entry name" value="Endo/exonuclease/phosphatase"/>
</dbReference>
<dbReference type="InterPro" id="IPR048365">
    <property type="entry name" value="TNP-like_RNaseH_N"/>
</dbReference>
<gene>
    <name evidence="6" type="ORF">GEV33_010364</name>
</gene>
<feature type="region of interest" description="Disordered" evidence="1">
    <location>
        <begin position="714"/>
        <end position="835"/>
    </location>
</feature>
<feature type="compositionally biased region" description="Basic and acidic residues" evidence="1">
    <location>
        <begin position="146"/>
        <end position="199"/>
    </location>
</feature>
<evidence type="ECO:0000313" key="6">
    <source>
        <dbReference type="EMBL" id="KAH0812429.1"/>
    </source>
</evidence>
<dbReference type="Pfam" id="PF00078">
    <property type="entry name" value="RVT_1"/>
    <property type="match status" value="1"/>
</dbReference>
<keyword evidence="7" id="KW-1185">Reference proteome</keyword>
<feature type="region of interest" description="Disordered" evidence="1">
    <location>
        <begin position="2036"/>
        <end position="2096"/>
    </location>
</feature>
<dbReference type="InterPro" id="IPR044822">
    <property type="entry name" value="Myb_DNA-bind_4"/>
</dbReference>
<evidence type="ECO:0008006" key="8">
    <source>
        <dbReference type="Google" id="ProtNLM"/>
    </source>
</evidence>
<feature type="compositionally biased region" description="Basic and acidic residues" evidence="1">
    <location>
        <begin position="789"/>
        <end position="810"/>
    </location>
</feature>
<sequence length="2157" mass="243065">METETPNIPENWEERKKTEPLHVGNGEPKVESKPVTGEGKGKREEPEEKGGTNRDEPSRRNRDGRNDRDGGKRRNQQQSTDHQEAIKQEMGGKISFTKEDQKRILTASGDIRSSISELLLEVIGMQEETHQAEARVTKTETQIEKLREHIRQLTEEKETQTRSQQKKTEGEKDLRGPSQKKLDQLREELHEEAVREEVGTQKTATEAPRSTPTPAPRKKKQEGEWTTVSYAQKLKEKFPARHETLVRIEGQDEAERERTFNGLNIQEIGGPLAQAVSRKDGLLLLGSQGEEQKKRLEETLRKKQGVKVTQVEKLNPTITLTGLGREWKLEEMVLDIWEKNKWSGCLQGSQQAERRPDDGRKHTGRMSEKKEGSGGTDLLDGRKIRSQLVLQLSRLRPSEERLQAGVDVLQVWGSHIKAEKNTCPNCVREGRKEVNHQATDRWCPVRRQQGRPGPKGNPVLQANLGRGREATDLLQRTAEENEADVVLIQEEYCYMPTWVGWTKYGGGRTDKIATLVRTGRRSIELTQFTGPTIRIVVIEGEGRDIALANVYAPPKGVARRDSSSVREPTGQQKRKADHHRGGPQREISSIRGRRGGRQGDARMEGWAVREEETLSEHRSISFSVDIGEMGNDQPKERKKIMMVHQADWQLFSDAAIKGKGAIFEEDTAEDMASALQGLAMRACKASLPCGIRKERKGNGWWNAKLRRIWAGVRKARSQMQRERNQKRRSGASRNLQIGEGSLQDGDQGGEDRGAPEGPVSGKSGGSVVSCVQTDHQQEEGSSNAVDDDPGQRGELGRKPDGNRDGTHPEDDPGADTAENRETRAKRPEWNDDQARQIIQQELRRIVREKPKKAPGIDGFLTAGLEHLLEAIGGDMLEVFNRCLKEGRFPRVWKQVEIDTKTRRGTIEAIDKAVESLKKAKTESKHAIMVALDIKNAFNSAWYPALVQLLARSGCPGDLGRAIADFLQDRSVTSEGVTVRTSRSCPQGSCLEPILWLLNMEEWFARMDEVRAGEDVKVELQAFADDQVVLISASSLAKLEAAWNKTWAACQLWASAHKLEYAPEKTTAILVPAKSGLVRFGQNRKTLVRKNPRLRMGNGNIRIEEAVKYLGVDHRERSPLGGTRQDLKRPRPAMSNLVISKANSSNRGFCVSWYETCEWIYSIAVHVCCRVCSKFADMGDGERRLALADHALVFLIKGIATAWKMPIAYGFCEGTTTTPDLTRFLKSVIRAGATNQATVNGLMRETDRHFTKEGQSTDELYLAPEASSTADLLLFFDRLFAADIQFNNSTITLISYYNPPKEPLSTQLFQYASNLNQSIILGDFNARHTDFGDTSSNANGKTFSKLISELPIYRLENRNPTHIAGSILDHIVISENLIPHVDPHTFIGTTVTSDHLPLVAQLIRDTPPRTPQLIQIFDYKKADWHKFRREISKTLSHITPVKSPTEIDEQINTLTHTLIDAKNTAIKTKTIPKNHDPLPARIVKAIKEKRKIFREYTRMRDPFLKTAHNRLLERPGRSNLVYDAASNIPGDNHPRCRTLTKQRFAKIFTPVWDLCMTRSNVKSGFRAAGLYAYDPNAIPEEAFKPSIASELPVPEQAEPLATSTPTTTSKLRTTSPQPGPSELSTFKHTRAHVLSTNEVDSVEAALIGDDEDDDTHANLSEDEEEDAGSQSFQDLLPTPIKKSRKVTNRRKAINSRAVVLKRTLFDKKETVVEEPKSKCSKTVGAKGKSKKIQNNESWFCHVCKEDAVKDMRICSACKFYVHEECARRGQCSFGSWNRRAVQGTSTRVTAAGDTVTRCVGNWVIAGLGNLGYDVSTTNALKPLADTMAHTLAVAVFFCGDRGRAVHPKLHTGLLQTTPVVRAPHHDRARGRNPPEIDPEDMQKLNRDQIKNIEESTRTQRFFRMKKRRQNWGEVQIDFMLNIMRDKKILRILDGKRHRNGHIFKLVEEEFKKRGFIKSAEQIRIKRKHLKSVYYQVKRQNLASAASRNECPHWNLLEKLLSDVPSQLPPHLLGWNRRKNINSSMDVDQDNAAVENLNVETESSDRHSSSTSAVHGDETPSTSSGTFSNKRKIPSKTAKVETPQFETVEEKRAASASEETLKIEQCAKEQYYKRKTELVEEEFRKKKREEEFELDVYQDIPSADQMAVHNLQRATLSQD</sequence>
<dbReference type="CDD" id="cd20805">
    <property type="entry name" value="C1_DGK_rpt2"/>
    <property type="match status" value="1"/>
</dbReference>
<comment type="caution">
    <text evidence="6">The sequence shown here is derived from an EMBL/GenBank/DDBJ whole genome shotgun (WGS) entry which is preliminary data.</text>
</comment>
<reference evidence="6" key="1">
    <citation type="journal article" date="2020" name="J Insects Food Feed">
        <title>The yellow mealworm (Tenebrio molitor) genome: a resource for the emerging insects as food and feed industry.</title>
        <authorList>
            <person name="Eriksson T."/>
            <person name="Andere A."/>
            <person name="Kelstrup H."/>
            <person name="Emery V."/>
            <person name="Picard C."/>
        </authorList>
    </citation>
    <scope>NUCLEOTIDE SEQUENCE</scope>
    <source>
        <strain evidence="6">Stoneville</strain>
        <tissue evidence="6">Whole head</tissue>
    </source>
</reference>
<feature type="compositionally biased region" description="Polar residues" evidence="1">
    <location>
        <begin position="2057"/>
        <end position="2066"/>
    </location>
</feature>
<evidence type="ECO:0000259" key="5">
    <source>
        <dbReference type="Pfam" id="PF21787"/>
    </source>
</evidence>
<evidence type="ECO:0000256" key="1">
    <source>
        <dbReference type="SAM" id="MobiDB-lite"/>
    </source>
</evidence>
<feature type="region of interest" description="Disordered" evidence="1">
    <location>
        <begin position="1590"/>
        <end position="1624"/>
    </location>
</feature>
<feature type="compositionally biased region" description="Low complexity" evidence="1">
    <location>
        <begin position="757"/>
        <end position="771"/>
    </location>
</feature>
<proteinExistence type="predicted"/>
<feature type="compositionally biased region" description="Acidic residues" evidence="1">
    <location>
        <begin position="1649"/>
        <end position="1666"/>
    </location>
</feature>
<dbReference type="PANTHER" id="PTHR33273">
    <property type="entry name" value="DOMAIN-CONTAINING PROTEIN, PUTATIVE-RELATED"/>
    <property type="match status" value="1"/>
</dbReference>
<dbReference type="GO" id="GO:0003824">
    <property type="term" value="F:catalytic activity"/>
    <property type="evidence" value="ECO:0007669"/>
    <property type="project" value="InterPro"/>
</dbReference>
<protein>
    <recommendedName>
        <fullName evidence="8">Reverse transcriptase domain-containing protein</fullName>
    </recommendedName>
</protein>
<dbReference type="Proteomes" id="UP000719412">
    <property type="component" value="Unassembled WGS sequence"/>
</dbReference>
<evidence type="ECO:0000259" key="4">
    <source>
        <dbReference type="Pfam" id="PF14529"/>
    </source>
</evidence>
<organism evidence="6 7">
    <name type="scientific">Tenebrio molitor</name>
    <name type="common">Yellow mealworm beetle</name>
    <dbReference type="NCBI Taxonomy" id="7067"/>
    <lineage>
        <taxon>Eukaryota</taxon>
        <taxon>Metazoa</taxon>
        <taxon>Ecdysozoa</taxon>
        <taxon>Arthropoda</taxon>
        <taxon>Hexapoda</taxon>
        <taxon>Insecta</taxon>
        <taxon>Pterygota</taxon>
        <taxon>Neoptera</taxon>
        <taxon>Endopterygota</taxon>
        <taxon>Coleoptera</taxon>
        <taxon>Polyphaga</taxon>
        <taxon>Cucujiformia</taxon>
        <taxon>Tenebrionidae</taxon>
        <taxon>Tenebrio</taxon>
    </lineage>
</organism>
<dbReference type="PANTHER" id="PTHR33273:SF2">
    <property type="entry name" value="ENDONUCLEASE_EXONUCLEASE_PHOSPHATASE DOMAIN-CONTAINING PROTEIN"/>
    <property type="match status" value="1"/>
</dbReference>
<evidence type="ECO:0000313" key="7">
    <source>
        <dbReference type="Proteomes" id="UP000719412"/>
    </source>
</evidence>
<feature type="region of interest" description="Disordered" evidence="1">
    <location>
        <begin position="1649"/>
        <end position="1678"/>
    </location>
</feature>
<dbReference type="SUPFAM" id="SSF56219">
    <property type="entry name" value="DNase I-like"/>
    <property type="match status" value="2"/>
</dbReference>
<dbReference type="Pfam" id="PF14529">
    <property type="entry name" value="Exo_endo_phos_2"/>
    <property type="match status" value="1"/>
</dbReference>
<reference evidence="6" key="2">
    <citation type="submission" date="2021-08" db="EMBL/GenBank/DDBJ databases">
        <authorList>
            <person name="Eriksson T."/>
        </authorList>
    </citation>
    <scope>NUCLEOTIDE SEQUENCE</scope>
    <source>
        <strain evidence="6">Stoneville</strain>
        <tissue evidence="6">Whole head</tissue>
    </source>
</reference>
<evidence type="ECO:0000259" key="3">
    <source>
        <dbReference type="Pfam" id="PF13837"/>
    </source>
</evidence>
<feature type="domain" description="Endonuclease/exonuclease/phosphatase" evidence="4">
    <location>
        <begin position="1290"/>
        <end position="1397"/>
    </location>
</feature>
<feature type="compositionally biased region" description="Basic and acidic residues" evidence="1">
    <location>
        <begin position="817"/>
        <end position="834"/>
    </location>
</feature>
<dbReference type="EMBL" id="JABDTM020026062">
    <property type="protein sequence ID" value="KAH0812429.1"/>
    <property type="molecule type" value="Genomic_DNA"/>
</dbReference>
<accession>A0A8J6HCU0</accession>
<feature type="compositionally biased region" description="Low complexity" evidence="1">
    <location>
        <begin position="1601"/>
        <end position="1614"/>
    </location>
</feature>
<evidence type="ECO:0000259" key="2">
    <source>
        <dbReference type="Pfam" id="PF00078"/>
    </source>
</evidence>
<feature type="compositionally biased region" description="Basic and acidic residues" evidence="1">
    <location>
        <begin position="352"/>
        <end position="372"/>
    </location>
</feature>
<feature type="compositionally biased region" description="Basic and acidic residues" evidence="1">
    <location>
        <begin position="2086"/>
        <end position="2096"/>
    </location>
</feature>
<feature type="compositionally biased region" description="Basic and acidic residues" evidence="1">
    <location>
        <begin position="39"/>
        <end position="72"/>
    </location>
</feature>
<feature type="region of interest" description="Disordered" evidence="1">
    <location>
        <begin position="556"/>
        <end position="603"/>
    </location>
</feature>
<feature type="compositionally biased region" description="Basic residues" evidence="1">
    <location>
        <begin position="572"/>
        <end position="582"/>
    </location>
</feature>
<feature type="domain" description="Myb/SANT-like DNA-binding" evidence="3">
    <location>
        <begin position="1907"/>
        <end position="1998"/>
    </location>
</feature>
<feature type="region of interest" description="Disordered" evidence="1">
    <location>
        <begin position="146"/>
        <end position="225"/>
    </location>
</feature>
<dbReference type="Gene3D" id="3.60.10.10">
    <property type="entry name" value="Endonuclease/exonuclease/phosphatase"/>
    <property type="match status" value="2"/>
</dbReference>
<dbReference type="InterPro" id="IPR036691">
    <property type="entry name" value="Endo/exonu/phosph_ase_sf"/>
</dbReference>
<dbReference type="InterPro" id="IPR000477">
    <property type="entry name" value="RT_dom"/>
</dbReference>
<feature type="region of interest" description="Disordered" evidence="1">
    <location>
        <begin position="347"/>
        <end position="379"/>
    </location>
</feature>
<feature type="compositionally biased region" description="Polar residues" evidence="1">
    <location>
        <begin position="200"/>
        <end position="212"/>
    </location>
</feature>
<feature type="region of interest" description="Disordered" evidence="1">
    <location>
        <begin position="1"/>
        <end position="99"/>
    </location>
</feature>
<feature type="domain" description="Transposable element P transposase-like RNase H" evidence="5">
    <location>
        <begin position="1174"/>
        <end position="1241"/>
    </location>
</feature>
<feature type="domain" description="Reverse transcriptase" evidence="2">
    <location>
        <begin position="907"/>
        <end position="1111"/>
    </location>
</feature>